<dbReference type="EMBL" id="CXSU01000005">
    <property type="protein sequence ID" value="CTQ48519.1"/>
    <property type="molecule type" value="Genomic_DNA"/>
</dbReference>
<dbReference type="Gene3D" id="3.40.50.720">
    <property type="entry name" value="NAD(P)-binding Rossmann-like Domain"/>
    <property type="match status" value="1"/>
</dbReference>
<dbReference type="AlphaFoldDB" id="A0A0M6YFH1"/>
<evidence type="ECO:0000259" key="2">
    <source>
        <dbReference type="Pfam" id="PF22725"/>
    </source>
</evidence>
<dbReference type="SUPFAM" id="SSF51735">
    <property type="entry name" value="NAD(P)-binding Rossmann-fold domains"/>
    <property type="match status" value="1"/>
</dbReference>
<dbReference type="SUPFAM" id="SSF55347">
    <property type="entry name" value="Glyceraldehyde-3-phosphate dehydrogenase-like, C-terminal domain"/>
    <property type="match status" value="1"/>
</dbReference>
<accession>A0A0M6YFH1</accession>
<dbReference type="EC" id="1.1.1.312" evidence="3"/>
<dbReference type="InterPro" id="IPR000683">
    <property type="entry name" value="Gfo/Idh/MocA-like_OxRdtase_N"/>
</dbReference>
<reference evidence="3 4" key="1">
    <citation type="submission" date="2015-07" db="EMBL/GenBank/DDBJ databases">
        <authorList>
            <person name="Noorani M."/>
        </authorList>
    </citation>
    <scope>NUCLEOTIDE SEQUENCE [LARGE SCALE GENOMIC DNA]</scope>
    <source>
        <strain evidence="3 4">CECT 7802</strain>
    </source>
</reference>
<keyword evidence="4" id="KW-1185">Reference proteome</keyword>
<gene>
    <name evidence="3" type="primary">ligC_1</name>
    <name evidence="3" type="ORF">JDO7802_00521</name>
</gene>
<evidence type="ECO:0000259" key="1">
    <source>
        <dbReference type="Pfam" id="PF01408"/>
    </source>
</evidence>
<dbReference type="GO" id="GO:0000166">
    <property type="term" value="F:nucleotide binding"/>
    <property type="evidence" value="ECO:0007669"/>
    <property type="project" value="InterPro"/>
</dbReference>
<feature type="domain" description="Gfo/Idh/MocA-like oxidoreductase N-terminal" evidence="1">
    <location>
        <begin position="2"/>
        <end position="121"/>
    </location>
</feature>
<organism evidence="3 4">
    <name type="scientific">Jannaschia donghaensis</name>
    <dbReference type="NCBI Taxonomy" id="420998"/>
    <lineage>
        <taxon>Bacteria</taxon>
        <taxon>Pseudomonadati</taxon>
        <taxon>Pseudomonadota</taxon>
        <taxon>Alphaproteobacteria</taxon>
        <taxon>Rhodobacterales</taxon>
        <taxon>Roseobacteraceae</taxon>
        <taxon>Jannaschia</taxon>
    </lineage>
</organism>
<evidence type="ECO:0000313" key="4">
    <source>
        <dbReference type="Proteomes" id="UP000049222"/>
    </source>
</evidence>
<dbReference type="RefSeq" id="WP_055082288.1">
    <property type="nucleotide sequence ID" value="NZ_CXSU01000005.1"/>
</dbReference>
<dbReference type="InterPro" id="IPR052515">
    <property type="entry name" value="Gfo/Idh/MocA_Oxidoreductase"/>
</dbReference>
<dbReference type="InterPro" id="IPR036291">
    <property type="entry name" value="NAD(P)-bd_dom_sf"/>
</dbReference>
<sequence>MKAALIGLGMVAETHVRALHDATGVTLSGVLSRDPARARAFADRVAPIIGSVPHVFDDLPALAASDVDFAILCTPPNARADIVPALARAGKPILMEKPVERTTDAATRIVELCEAAGVPLAIVFQHRMRQASRDLADLLSTGRLGPIAAVDIAVPWWRDQSYYDAPGRGTYARDGGGVLISQAIHTLDLALTYTGPVARVQAMARTTRLHAMEAEDFVTAGLDFASGAVGSLTASTASRPGDAESITLHCTQGSARLASGQLTLTWADGTTETLGDAAGTGGGADPMAFTHAWHRAVIEDFAAALRDDCPVACTGREALRVHALIDAIVRSSARGCAVEVRP</sequence>
<name>A0A0M6YFH1_9RHOB</name>
<dbReference type="Proteomes" id="UP000049222">
    <property type="component" value="Unassembled WGS sequence"/>
</dbReference>
<dbReference type="Pfam" id="PF22725">
    <property type="entry name" value="GFO_IDH_MocA_C3"/>
    <property type="match status" value="1"/>
</dbReference>
<dbReference type="PANTHER" id="PTHR43249">
    <property type="entry name" value="UDP-N-ACETYL-2-AMINO-2-DEOXY-D-GLUCURONATE OXIDASE"/>
    <property type="match status" value="1"/>
</dbReference>
<dbReference type="Pfam" id="PF01408">
    <property type="entry name" value="GFO_IDH_MocA"/>
    <property type="match status" value="1"/>
</dbReference>
<protein>
    <submittedName>
        <fullName evidence="3">4-carboxy-2-hydroxymuconate-6-semialdehyde dehydrogenase</fullName>
        <ecNumber evidence="3">1.1.1.312</ecNumber>
    </submittedName>
</protein>
<evidence type="ECO:0000313" key="3">
    <source>
        <dbReference type="EMBL" id="CTQ48519.1"/>
    </source>
</evidence>
<dbReference type="Gene3D" id="3.30.360.10">
    <property type="entry name" value="Dihydrodipicolinate Reductase, domain 2"/>
    <property type="match status" value="1"/>
</dbReference>
<proteinExistence type="predicted"/>
<keyword evidence="3" id="KW-0560">Oxidoreductase</keyword>
<dbReference type="GO" id="GO:0050606">
    <property type="term" value="F:4-carboxy-2-hydroxymuconate semialdehyde hemiacetal dehydrogenase activity"/>
    <property type="evidence" value="ECO:0007669"/>
    <property type="project" value="UniProtKB-EC"/>
</dbReference>
<dbReference type="STRING" id="420998.JDO7802_00521"/>
<dbReference type="InterPro" id="IPR055170">
    <property type="entry name" value="GFO_IDH_MocA-like_dom"/>
</dbReference>
<feature type="domain" description="GFO/IDH/MocA-like oxidoreductase" evidence="2">
    <location>
        <begin position="134"/>
        <end position="255"/>
    </location>
</feature>
<dbReference type="PANTHER" id="PTHR43249:SF1">
    <property type="entry name" value="D-GLUCOSIDE 3-DEHYDROGENASE"/>
    <property type="match status" value="1"/>
</dbReference>
<dbReference type="OrthoDB" id="9815825at2"/>